<dbReference type="EC" id="1.1.99.14" evidence="4"/>
<protein>
    <submittedName>
        <fullName evidence="4">Glycolate oxidase subunit GlcE</fullName>
        <ecNumber evidence="4">1.1.99.14</ecNumber>
    </submittedName>
</protein>
<organism evidence="4">
    <name type="scientific">Candidatus Thiocaldithrix dubininis</name>
    <dbReference type="NCBI Taxonomy" id="3080823"/>
    <lineage>
        <taxon>Bacteria</taxon>
        <taxon>Pseudomonadati</taxon>
        <taxon>Pseudomonadota</taxon>
        <taxon>Gammaproteobacteria</taxon>
        <taxon>Thiotrichales</taxon>
        <taxon>Thiotrichaceae</taxon>
        <taxon>Candidatus Thiocaldithrix</taxon>
    </lineage>
</organism>
<dbReference type="PANTHER" id="PTHR11748">
    <property type="entry name" value="D-LACTATE DEHYDROGENASE"/>
    <property type="match status" value="1"/>
</dbReference>
<dbReference type="NCBIfam" id="NF008439">
    <property type="entry name" value="PRK11282.1"/>
    <property type="match status" value="1"/>
</dbReference>
<dbReference type="EMBL" id="CP124755">
    <property type="protein sequence ID" value="WGZ90200.1"/>
    <property type="molecule type" value="Genomic_DNA"/>
</dbReference>
<accession>A0AA95H4F5</accession>
<feature type="domain" description="FAD-binding PCMH-type" evidence="3">
    <location>
        <begin position="1"/>
        <end position="173"/>
    </location>
</feature>
<dbReference type="GO" id="GO:0071949">
    <property type="term" value="F:FAD binding"/>
    <property type="evidence" value="ECO:0007669"/>
    <property type="project" value="InterPro"/>
</dbReference>
<gene>
    <name evidence="4" type="primary">glcE</name>
    <name evidence="4" type="ORF">QJT80_11915</name>
</gene>
<sequence>MIANNDLTDSIQAQVQSALDQQQALHIYGGGSKAFYGNPIKGQPLSLAGHTGIIAYEPSELVVTVRAGTKLADLMQLLDQHGQMLAFEPPIHTENATVGGAVAAGLSGPARPWRGSVRDHVLGMKILFGENQIGSFGGQVMKNVAGYDVSRVMTGALGTLGIILEVSLKVMPKPASELTLALDMPDKDAHELCMALRASAMPLTATCYYDGCLYLRFSGNPENLDITTRQVGGERIAEPDEFWTSLRDQTHEFFMQYDRPLWRLSLPPATASINSRLEGSSLMEWGGAQRWVYSNIPVNLIRSIAEKHKGHATVYRGKVPGVNPFHPLTQELSQLQLRLKETFDPHGIFNRGRMYQDW</sequence>
<dbReference type="InterPro" id="IPR006094">
    <property type="entry name" value="Oxid_FAD_bind_N"/>
</dbReference>
<name>A0AA95H4F5_9GAMM</name>
<dbReference type="PROSITE" id="PS51387">
    <property type="entry name" value="FAD_PCMH"/>
    <property type="match status" value="1"/>
</dbReference>
<dbReference type="InterPro" id="IPR016166">
    <property type="entry name" value="FAD-bd_PCMH"/>
</dbReference>
<evidence type="ECO:0000313" key="4">
    <source>
        <dbReference type="EMBL" id="WGZ90200.1"/>
    </source>
</evidence>
<dbReference type="SUPFAM" id="SSF55103">
    <property type="entry name" value="FAD-linked oxidases, C-terminal domain"/>
    <property type="match status" value="1"/>
</dbReference>
<evidence type="ECO:0000259" key="3">
    <source>
        <dbReference type="PROSITE" id="PS51387"/>
    </source>
</evidence>
<dbReference type="Proteomes" id="UP001300672">
    <property type="component" value="Chromosome"/>
</dbReference>
<dbReference type="InterPro" id="IPR016164">
    <property type="entry name" value="FAD-linked_Oxase-like_C"/>
</dbReference>
<dbReference type="SUPFAM" id="SSF56176">
    <property type="entry name" value="FAD-binding/transporter-associated domain-like"/>
    <property type="match status" value="1"/>
</dbReference>
<keyword evidence="2" id="KW-0274">FAD</keyword>
<dbReference type="InterPro" id="IPR036318">
    <property type="entry name" value="FAD-bd_PCMH-like_sf"/>
</dbReference>
<dbReference type="Gene3D" id="3.30.465.10">
    <property type="match status" value="1"/>
</dbReference>
<dbReference type="PANTHER" id="PTHR11748:SF103">
    <property type="entry name" value="GLYCOLATE OXIDASE SUBUNIT GLCE"/>
    <property type="match status" value="1"/>
</dbReference>
<dbReference type="InterPro" id="IPR016169">
    <property type="entry name" value="FAD-bd_PCMH_sub2"/>
</dbReference>
<dbReference type="Pfam" id="PF01565">
    <property type="entry name" value="FAD_binding_4"/>
    <property type="match status" value="1"/>
</dbReference>
<reference evidence="4" key="1">
    <citation type="journal article" date="2023" name="Int. J. Mol. Sci.">
        <title>Metagenomics Revealed a New Genus 'Candidatus Thiocaldithrix dubininis' gen. nov., sp. nov. and a New Species 'Candidatus Thiothrix putei' sp. nov. in the Family Thiotrichaceae, Some Members of Which Have Traits of Both Na+- and H+-Motive Energetics.</title>
        <authorList>
            <person name="Ravin N.V."/>
            <person name="Muntyan M.S."/>
            <person name="Smolyakov D.D."/>
            <person name="Rudenko T.S."/>
            <person name="Beletsky A.V."/>
            <person name="Mardanov A.V."/>
            <person name="Grabovich M.Y."/>
        </authorList>
    </citation>
    <scope>NUCLEOTIDE SEQUENCE</scope>
    <source>
        <strain evidence="4">GKL-01</strain>
    </source>
</reference>
<keyword evidence="1" id="KW-0285">Flavoprotein</keyword>
<evidence type="ECO:0000256" key="2">
    <source>
        <dbReference type="ARBA" id="ARBA00022827"/>
    </source>
</evidence>
<proteinExistence type="predicted"/>
<dbReference type="AlphaFoldDB" id="A0AA95H4F5"/>
<dbReference type="KEGG" id="tdu:QJT80_11915"/>
<keyword evidence="4" id="KW-0560">Oxidoreductase</keyword>
<reference evidence="4" key="2">
    <citation type="submission" date="2023-04" db="EMBL/GenBank/DDBJ databases">
        <authorList>
            <person name="Beletskiy A.V."/>
            <person name="Mardanov A.V."/>
            <person name="Ravin N.V."/>
        </authorList>
    </citation>
    <scope>NUCLEOTIDE SEQUENCE</scope>
    <source>
        <strain evidence="4">GKL-01</strain>
    </source>
</reference>
<evidence type="ECO:0000256" key="1">
    <source>
        <dbReference type="ARBA" id="ARBA00022630"/>
    </source>
</evidence>
<dbReference type="GO" id="GO:0019154">
    <property type="term" value="F:glycolate dehydrogenase activity"/>
    <property type="evidence" value="ECO:0007669"/>
    <property type="project" value="UniProtKB-EC"/>
</dbReference>